<dbReference type="Gene3D" id="3.50.50.60">
    <property type="entry name" value="FAD/NAD(P)-binding domain"/>
    <property type="match status" value="1"/>
</dbReference>
<dbReference type="Proteomes" id="UP001408594">
    <property type="component" value="Unassembled WGS sequence"/>
</dbReference>
<dbReference type="EMBL" id="BAABRT010000015">
    <property type="protein sequence ID" value="GAA5525451.1"/>
    <property type="molecule type" value="Genomic_DNA"/>
</dbReference>
<proteinExistence type="predicted"/>
<dbReference type="InterPro" id="IPR036188">
    <property type="entry name" value="FAD/NAD-bd_sf"/>
</dbReference>
<accession>A0ABP9WQH1</accession>
<gene>
    <name evidence="3" type="primary">pnpA</name>
    <name evidence="3" type="ORF">Maes01_02021</name>
</gene>
<dbReference type="InterPro" id="IPR050631">
    <property type="entry name" value="PheA/TfdB_FAD_monoxygenase"/>
</dbReference>
<keyword evidence="4" id="KW-1185">Reference proteome</keyword>
<dbReference type="PANTHER" id="PTHR43476:SF5">
    <property type="entry name" value="FAD-DEPENDENT MONOOXYGENASE"/>
    <property type="match status" value="1"/>
</dbReference>
<dbReference type="PANTHER" id="PTHR43476">
    <property type="entry name" value="3-(3-HYDROXY-PHENYL)PROPIONATE/3-HYDROXYCINNAMIC ACID HYDROXYLASE"/>
    <property type="match status" value="1"/>
</dbReference>
<comment type="caution">
    <text evidence="3">The sequence shown here is derived from an EMBL/GenBank/DDBJ whole genome shotgun (WGS) entry which is preliminary data.</text>
</comment>
<dbReference type="InterPro" id="IPR002938">
    <property type="entry name" value="FAD-bd"/>
</dbReference>
<name>A0ABP9WQH1_9GAMM</name>
<dbReference type="Pfam" id="PF01494">
    <property type="entry name" value="FAD_binding_3"/>
    <property type="match status" value="1"/>
</dbReference>
<reference evidence="3 4" key="1">
    <citation type="submission" date="2024-02" db="EMBL/GenBank/DDBJ databases">
        <title>Microbulbifer aestuariivivens NBRC 112533.</title>
        <authorList>
            <person name="Ichikawa N."/>
            <person name="Katano-Makiyama Y."/>
            <person name="Hidaka K."/>
        </authorList>
    </citation>
    <scope>NUCLEOTIDE SEQUENCE [LARGE SCALE GENOMIC DNA]</scope>
    <source>
        <strain evidence="3 4">NBRC 112533</strain>
    </source>
</reference>
<evidence type="ECO:0000256" key="1">
    <source>
        <dbReference type="ARBA" id="ARBA00023002"/>
    </source>
</evidence>
<dbReference type="Gene3D" id="3.30.70.2450">
    <property type="match status" value="1"/>
</dbReference>
<evidence type="ECO:0000259" key="2">
    <source>
        <dbReference type="Pfam" id="PF01494"/>
    </source>
</evidence>
<protein>
    <submittedName>
        <fullName evidence="3">Para-nitrophenol 4-monooxygenase</fullName>
    </submittedName>
</protein>
<dbReference type="SUPFAM" id="SSF51905">
    <property type="entry name" value="FAD/NAD(P)-binding domain"/>
    <property type="match status" value="1"/>
</dbReference>
<feature type="domain" description="FAD-binding" evidence="2">
    <location>
        <begin position="5"/>
        <end position="350"/>
    </location>
</feature>
<dbReference type="PRINTS" id="PR00420">
    <property type="entry name" value="RNGMNOXGNASE"/>
</dbReference>
<sequence>MSIQSPVIIAGAGPSGCVLALSLVKQGIPVIMLEKCETLPIDLRASTFHPPSLEMIADLGDGVIDKMLEKGLHADRYQYRDRSTGEVATFDMSLIADETRYPFRLQLEQYELTHFICDALKEYDCADVRFGSELVSFEQDESGVTAIVNTASGSERIQGSYLVGAEGARSVVRKQSGIGYMGFTYDEKFLVVSTSFPFEDVFEDFSYVNYVSDPEEWCVILRTDKLWRVLVPVFPASEEEEAYYLSDEFVQSRLKRLYARDVDYDIHHRSIYAVNQRVAEIYHRGRTLLVGDACHINNPLGGMGMNGGLHDAFNLADKLQKVILEGADPEACFGLYDRQRRELAVQFVQRHTIENKKLMEARDPDVQRKRQQMLMETAADPVRAKDFLLERSMINCVRESLAVQ</sequence>
<dbReference type="RefSeq" id="WP_345551156.1">
    <property type="nucleotide sequence ID" value="NZ_BAABRT010000015.1"/>
</dbReference>
<evidence type="ECO:0000313" key="4">
    <source>
        <dbReference type="Proteomes" id="UP001408594"/>
    </source>
</evidence>
<organism evidence="3 4">
    <name type="scientific">Microbulbifer aestuariivivens</name>
    <dbReference type="NCBI Taxonomy" id="1908308"/>
    <lineage>
        <taxon>Bacteria</taxon>
        <taxon>Pseudomonadati</taxon>
        <taxon>Pseudomonadota</taxon>
        <taxon>Gammaproteobacteria</taxon>
        <taxon>Cellvibrionales</taxon>
        <taxon>Microbulbiferaceae</taxon>
        <taxon>Microbulbifer</taxon>
    </lineage>
</organism>
<evidence type="ECO:0000313" key="3">
    <source>
        <dbReference type="EMBL" id="GAA5525451.1"/>
    </source>
</evidence>
<keyword evidence="1" id="KW-0560">Oxidoreductase</keyword>